<name>A0ABS8WG49_DATST</name>
<protein>
    <submittedName>
        <fullName evidence="1">Uncharacterized protein</fullName>
    </submittedName>
</protein>
<gene>
    <name evidence="1" type="ORF">HAX54_045771</name>
</gene>
<keyword evidence="2" id="KW-1185">Reference proteome</keyword>
<accession>A0ABS8WG49</accession>
<evidence type="ECO:0000313" key="2">
    <source>
        <dbReference type="Proteomes" id="UP000823775"/>
    </source>
</evidence>
<organism evidence="1 2">
    <name type="scientific">Datura stramonium</name>
    <name type="common">Jimsonweed</name>
    <name type="synonym">Common thornapple</name>
    <dbReference type="NCBI Taxonomy" id="4076"/>
    <lineage>
        <taxon>Eukaryota</taxon>
        <taxon>Viridiplantae</taxon>
        <taxon>Streptophyta</taxon>
        <taxon>Embryophyta</taxon>
        <taxon>Tracheophyta</taxon>
        <taxon>Spermatophyta</taxon>
        <taxon>Magnoliopsida</taxon>
        <taxon>eudicotyledons</taxon>
        <taxon>Gunneridae</taxon>
        <taxon>Pentapetalae</taxon>
        <taxon>asterids</taxon>
        <taxon>lamiids</taxon>
        <taxon>Solanales</taxon>
        <taxon>Solanaceae</taxon>
        <taxon>Solanoideae</taxon>
        <taxon>Datureae</taxon>
        <taxon>Datura</taxon>
    </lineage>
</organism>
<evidence type="ECO:0000313" key="1">
    <source>
        <dbReference type="EMBL" id="MCE3049778.1"/>
    </source>
</evidence>
<dbReference type="EMBL" id="JACEIK010007134">
    <property type="protein sequence ID" value="MCE3049778.1"/>
    <property type="molecule type" value="Genomic_DNA"/>
</dbReference>
<dbReference type="Proteomes" id="UP000823775">
    <property type="component" value="Unassembled WGS sequence"/>
</dbReference>
<comment type="caution">
    <text evidence="1">The sequence shown here is derived from an EMBL/GenBank/DDBJ whole genome shotgun (WGS) entry which is preliminary data.</text>
</comment>
<sequence>MQETSHKVHNRAVGIKIRLESCTRPTPHGVARRASQAPYKEMRRINSMAAHMPHRRIWRFAELDLRAAESLLRTAYATAENMKNELLRPERGSMSRTMHLRNAGAAQVTHITIEGKIIQKGTSVLEKLRRAFLDCCA</sequence>
<proteinExistence type="predicted"/>
<reference evidence="1 2" key="1">
    <citation type="journal article" date="2021" name="BMC Genomics">
        <title>Datura genome reveals duplications of psychoactive alkaloid biosynthetic genes and high mutation rate following tissue culture.</title>
        <authorList>
            <person name="Rajewski A."/>
            <person name="Carter-House D."/>
            <person name="Stajich J."/>
            <person name="Litt A."/>
        </authorList>
    </citation>
    <scope>NUCLEOTIDE SEQUENCE [LARGE SCALE GENOMIC DNA]</scope>
    <source>
        <strain evidence="1">AR-01</strain>
    </source>
</reference>